<dbReference type="STRING" id="666681.M301_0637"/>
<dbReference type="SUPFAM" id="SSF46785">
    <property type="entry name" value="Winged helix' DNA-binding domain"/>
    <property type="match status" value="2"/>
</dbReference>
<evidence type="ECO:0000313" key="2">
    <source>
        <dbReference type="EMBL" id="ADI29021.1"/>
    </source>
</evidence>
<dbReference type="RefSeq" id="WP_013147337.1">
    <property type="nucleotide sequence ID" value="NC_014207.1"/>
</dbReference>
<dbReference type="Proteomes" id="UP000000383">
    <property type="component" value="Chromosome"/>
</dbReference>
<gene>
    <name evidence="2" type="ordered locus">M301_0637</name>
</gene>
<dbReference type="AlphaFoldDB" id="D7DN82"/>
<protein>
    <submittedName>
        <fullName evidence="2">Uncharacterized protein</fullName>
    </submittedName>
</protein>
<keyword evidence="3" id="KW-1185">Reference proteome</keyword>
<dbReference type="EMBL" id="CP002056">
    <property type="protein sequence ID" value="ADI29021.1"/>
    <property type="molecule type" value="Genomic_DNA"/>
</dbReference>
<dbReference type="PANTHER" id="PTHR38768">
    <property type="entry name" value="UPF0502 PROTEIN YCEH"/>
    <property type="match status" value="1"/>
</dbReference>
<reference evidence="3" key="1">
    <citation type="submission" date="2010-05" db="EMBL/GenBank/DDBJ databases">
        <title>Complete sequence of Methylotenera sp. 301.</title>
        <authorList>
            <person name="Lucas S."/>
            <person name="Copeland A."/>
            <person name="Lapidus A."/>
            <person name="Cheng J.-F."/>
            <person name="Bruce D."/>
            <person name="Goodwin L."/>
            <person name="Pitluck S."/>
            <person name="Clum A."/>
            <person name="Land M."/>
            <person name="Hauser L."/>
            <person name="Kyrpides N."/>
            <person name="Ivanova N."/>
            <person name="Chistoservova L."/>
            <person name="Kalyuzhnaya M."/>
            <person name="Woyke T."/>
        </authorList>
    </citation>
    <scope>NUCLEOTIDE SEQUENCE [LARGE SCALE GENOMIC DNA]</scope>
    <source>
        <strain evidence="3">301</strain>
    </source>
</reference>
<evidence type="ECO:0000313" key="3">
    <source>
        <dbReference type="Proteomes" id="UP000000383"/>
    </source>
</evidence>
<dbReference type="InterPro" id="IPR036388">
    <property type="entry name" value="WH-like_DNA-bd_sf"/>
</dbReference>
<accession>D7DN82</accession>
<dbReference type="Pfam" id="PF04337">
    <property type="entry name" value="DUF480"/>
    <property type="match status" value="1"/>
</dbReference>
<sequence>MAEIFTLLETRVLGALIEKSITVPDSYPLTLNSLLAACVQKTSRDPVIETSIVDIQATLDALRRRSLILETHSGRTAHYAHNAGRVFRVDEAGVALLAVLMLRGPQTIGELRINTERLYKFSSTSEVETKLIELSERDEAAGRIERLTHLLPKAAGSREARWCHLLSGEPIFTAQNNAEIQTNNLDPVSASEIDVLKKRISVLEQKIAEFEAWAAKLNADLGLKD</sequence>
<dbReference type="InterPro" id="IPR007432">
    <property type="entry name" value="DUF480"/>
</dbReference>
<dbReference type="Gene3D" id="1.10.10.10">
    <property type="entry name" value="Winged helix-like DNA-binding domain superfamily/Winged helix DNA-binding domain"/>
    <property type="match status" value="2"/>
</dbReference>
<organism evidence="2 3">
    <name type="scientific">Methylotenera versatilis (strain 301)</name>
    <dbReference type="NCBI Taxonomy" id="666681"/>
    <lineage>
        <taxon>Bacteria</taxon>
        <taxon>Pseudomonadati</taxon>
        <taxon>Pseudomonadota</taxon>
        <taxon>Betaproteobacteria</taxon>
        <taxon>Nitrosomonadales</taxon>
        <taxon>Methylophilaceae</taxon>
        <taxon>Methylotenera</taxon>
    </lineage>
</organism>
<evidence type="ECO:0000256" key="1">
    <source>
        <dbReference type="HAMAP-Rule" id="MF_01584"/>
    </source>
</evidence>
<dbReference type="InterPro" id="IPR036390">
    <property type="entry name" value="WH_DNA-bd_sf"/>
</dbReference>
<dbReference type="KEGG" id="meh:M301_0637"/>
<dbReference type="eggNOG" id="COG3132">
    <property type="taxonomic scope" value="Bacteria"/>
</dbReference>
<reference evidence="2 3" key="2">
    <citation type="journal article" date="2011" name="J. Bacteriol.">
        <title>Genomes of three methylotrophs from a single niche uncover genetic and metabolic divergence of Methylophilaceae.</title>
        <authorList>
            <person name="Lapidus A."/>
            <person name="Clum A."/>
            <person name="Labutti K."/>
            <person name="Kaluzhnaya M.G."/>
            <person name="Lim S."/>
            <person name="Beck D.A."/>
            <person name="Glavina Del Rio T."/>
            <person name="Nolan M."/>
            <person name="Mavromatis K."/>
            <person name="Huntemann M."/>
            <person name="Lucas S."/>
            <person name="Lidstrom M.E."/>
            <person name="Ivanova N."/>
            <person name="Chistoserdova L."/>
        </authorList>
    </citation>
    <scope>NUCLEOTIDE SEQUENCE [LARGE SCALE GENOMIC DNA]</scope>
    <source>
        <strain evidence="2 3">301</strain>
    </source>
</reference>
<dbReference type="OrthoDB" id="9784785at2"/>
<dbReference type="HOGENOM" id="CLU_057831_0_0_4"/>
<comment type="similarity">
    <text evidence="1">Belongs to the UPF0502 family.</text>
</comment>
<name>D7DN82_METV0</name>
<dbReference type="HAMAP" id="MF_01584">
    <property type="entry name" value="UPF0502"/>
    <property type="match status" value="1"/>
</dbReference>
<dbReference type="PANTHER" id="PTHR38768:SF1">
    <property type="entry name" value="UPF0502 PROTEIN YCEH"/>
    <property type="match status" value="1"/>
</dbReference>
<proteinExistence type="inferred from homology"/>